<sequence>MSTAGSQEWTNEIRQIMLDRITTVSQELHEKGLRWGDMFTEEDNRAIETFTIETVGESAQEAEEREARKREFYNMRMEMVAKYSGRKNSIQAEDQTKTVPSEEVDLHFSLNQLKSYYVHSFHQFL</sequence>
<name>A0A016TJ03_9BILA</name>
<comment type="caution">
    <text evidence="1">The sequence shown here is derived from an EMBL/GenBank/DDBJ whole genome shotgun (WGS) entry which is preliminary data.</text>
</comment>
<reference evidence="2" key="1">
    <citation type="journal article" date="2015" name="Nat. Genet.">
        <title>The genome and transcriptome of the zoonotic hookworm Ancylostoma ceylanicum identify infection-specific gene families.</title>
        <authorList>
            <person name="Schwarz E.M."/>
            <person name="Hu Y."/>
            <person name="Antoshechkin I."/>
            <person name="Miller M.M."/>
            <person name="Sternberg P.W."/>
            <person name="Aroian R.V."/>
        </authorList>
    </citation>
    <scope>NUCLEOTIDE SEQUENCE</scope>
    <source>
        <strain evidence="2">HY135</strain>
    </source>
</reference>
<keyword evidence="2" id="KW-1185">Reference proteome</keyword>
<evidence type="ECO:0000313" key="1">
    <source>
        <dbReference type="EMBL" id="EYC02954.1"/>
    </source>
</evidence>
<dbReference type="EMBL" id="JARK01001433">
    <property type="protein sequence ID" value="EYC02954.1"/>
    <property type="molecule type" value="Genomic_DNA"/>
</dbReference>
<accession>A0A016TJ03</accession>
<proteinExistence type="predicted"/>
<organism evidence="1 2">
    <name type="scientific">Ancylostoma ceylanicum</name>
    <dbReference type="NCBI Taxonomy" id="53326"/>
    <lineage>
        <taxon>Eukaryota</taxon>
        <taxon>Metazoa</taxon>
        <taxon>Ecdysozoa</taxon>
        <taxon>Nematoda</taxon>
        <taxon>Chromadorea</taxon>
        <taxon>Rhabditida</taxon>
        <taxon>Rhabditina</taxon>
        <taxon>Rhabditomorpha</taxon>
        <taxon>Strongyloidea</taxon>
        <taxon>Ancylostomatidae</taxon>
        <taxon>Ancylostomatinae</taxon>
        <taxon>Ancylostoma</taxon>
    </lineage>
</organism>
<dbReference type="OrthoDB" id="5870765at2759"/>
<dbReference type="AlphaFoldDB" id="A0A016TJ03"/>
<dbReference type="Proteomes" id="UP000024635">
    <property type="component" value="Unassembled WGS sequence"/>
</dbReference>
<gene>
    <name evidence="1" type="primary">Acey_s0097.g3042</name>
    <name evidence="1" type="ORF">Y032_0097g3042</name>
</gene>
<evidence type="ECO:0000313" key="2">
    <source>
        <dbReference type="Proteomes" id="UP000024635"/>
    </source>
</evidence>
<protein>
    <submittedName>
        <fullName evidence="1">Uncharacterized protein</fullName>
    </submittedName>
</protein>